<reference evidence="11 12" key="1">
    <citation type="submission" date="2019-03" db="EMBL/GenBank/DDBJ databases">
        <title>Genomic Encyclopedia of Type Strains, Phase IV (KMG-IV): sequencing the most valuable type-strain genomes for metagenomic binning, comparative biology and taxonomic classification.</title>
        <authorList>
            <person name="Goeker M."/>
        </authorList>
    </citation>
    <scope>NUCLEOTIDE SEQUENCE [LARGE SCALE GENOMIC DNA]</scope>
    <source>
        <strain evidence="11 12">DSM 25903</strain>
    </source>
</reference>
<dbReference type="InterPro" id="IPR006001">
    <property type="entry name" value="Therm_gnt_kin"/>
</dbReference>
<proteinExistence type="inferred from homology"/>
<comment type="similarity">
    <text evidence="2 10">Belongs to the gluconokinase GntK/GntV family.</text>
</comment>
<evidence type="ECO:0000256" key="3">
    <source>
        <dbReference type="ARBA" id="ARBA00012054"/>
    </source>
</evidence>
<keyword evidence="4 10" id="KW-0808">Transferase</keyword>
<comment type="caution">
    <text evidence="11">The sequence shown here is derived from an EMBL/GenBank/DDBJ whole genome shotgun (WGS) entry which is preliminary data.</text>
</comment>
<evidence type="ECO:0000256" key="10">
    <source>
        <dbReference type="RuleBase" id="RU363066"/>
    </source>
</evidence>
<evidence type="ECO:0000313" key="12">
    <source>
        <dbReference type="Proteomes" id="UP000295122"/>
    </source>
</evidence>
<gene>
    <name evidence="11" type="ORF">EV668_2852</name>
</gene>
<evidence type="ECO:0000256" key="1">
    <source>
        <dbReference type="ARBA" id="ARBA00004761"/>
    </source>
</evidence>
<dbReference type="EMBL" id="SNZR01000013">
    <property type="protein sequence ID" value="TDR90014.1"/>
    <property type="molecule type" value="Genomic_DNA"/>
</dbReference>
<keyword evidence="6 10" id="KW-0418">Kinase</keyword>
<accession>A0A4R7BVY2</accession>
<protein>
    <recommendedName>
        <fullName evidence="3 10">Gluconokinase</fullName>
        <ecNumber evidence="3 10">2.7.1.12</ecNumber>
    </recommendedName>
</protein>
<dbReference type="SUPFAM" id="SSF52540">
    <property type="entry name" value="P-loop containing nucleoside triphosphate hydrolases"/>
    <property type="match status" value="1"/>
</dbReference>
<dbReference type="NCBIfam" id="TIGR01313">
    <property type="entry name" value="therm_gnt_kin"/>
    <property type="match status" value="1"/>
</dbReference>
<evidence type="ECO:0000256" key="4">
    <source>
        <dbReference type="ARBA" id="ARBA00022679"/>
    </source>
</evidence>
<dbReference type="Pfam" id="PF13671">
    <property type="entry name" value="AAA_33"/>
    <property type="match status" value="1"/>
</dbReference>
<dbReference type="GO" id="GO:0005737">
    <property type="term" value="C:cytoplasm"/>
    <property type="evidence" value="ECO:0007669"/>
    <property type="project" value="TreeGrafter"/>
</dbReference>
<comment type="pathway">
    <text evidence="1">Carbohydrate acid metabolism.</text>
</comment>
<evidence type="ECO:0000256" key="9">
    <source>
        <dbReference type="ARBA" id="ARBA00048090"/>
    </source>
</evidence>
<dbReference type="GO" id="GO:0005524">
    <property type="term" value="F:ATP binding"/>
    <property type="evidence" value="ECO:0007669"/>
    <property type="project" value="UniProtKB-KW"/>
</dbReference>
<dbReference type="Gene3D" id="3.40.50.300">
    <property type="entry name" value="P-loop containing nucleotide triphosphate hydrolases"/>
    <property type="match status" value="1"/>
</dbReference>
<dbReference type="InterPro" id="IPR027417">
    <property type="entry name" value="P-loop_NTPase"/>
</dbReference>
<keyword evidence="5 10" id="KW-0547">Nucleotide-binding</keyword>
<dbReference type="PANTHER" id="PTHR43442">
    <property type="entry name" value="GLUCONOKINASE-RELATED"/>
    <property type="match status" value="1"/>
</dbReference>
<dbReference type="AlphaFoldDB" id="A0A4R7BVY2"/>
<evidence type="ECO:0000256" key="5">
    <source>
        <dbReference type="ARBA" id="ARBA00022741"/>
    </source>
</evidence>
<evidence type="ECO:0000256" key="8">
    <source>
        <dbReference type="ARBA" id="ARBA00023064"/>
    </source>
</evidence>
<dbReference type="Proteomes" id="UP000295122">
    <property type="component" value="Unassembled WGS sequence"/>
</dbReference>
<dbReference type="RefSeq" id="WP_245513172.1">
    <property type="nucleotide sequence ID" value="NZ_SNZR01000013.1"/>
</dbReference>
<dbReference type="EC" id="2.7.1.12" evidence="3 10"/>
<evidence type="ECO:0000256" key="6">
    <source>
        <dbReference type="ARBA" id="ARBA00022777"/>
    </source>
</evidence>
<dbReference type="CDD" id="cd02021">
    <property type="entry name" value="GntK"/>
    <property type="match status" value="1"/>
</dbReference>
<sequence>MTAAGEGAPTGAPHGLVVMGVSSSGKSTLAETFAQRFGWVFRDGDSFHSPQNIAKMSAGIALTDEDRWPWLRSIAAWLVETRQAGGHGVVACSALKRAYRDILVGGEPDEVRIVYLEGSREVIGARMAKRRHHYMPESLLDSQFATLEPPAPDERPITLSVEATPEAMLDRLAAALEAKAP</sequence>
<keyword evidence="7 10" id="KW-0067">ATP-binding</keyword>
<organism evidence="11 12">
    <name type="scientific">Enterovirga rhinocerotis</name>
    <dbReference type="NCBI Taxonomy" id="1339210"/>
    <lineage>
        <taxon>Bacteria</taxon>
        <taxon>Pseudomonadati</taxon>
        <taxon>Pseudomonadota</taxon>
        <taxon>Alphaproteobacteria</taxon>
        <taxon>Hyphomicrobiales</taxon>
        <taxon>Methylobacteriaceae</taxon>
        <taxon>Enterovirga</taxon>
    </lineage>
</organism>
<evidence type="ECO:0000256" key="7">
    <source>
        <dbReference type="ARBA" id="ARBA00022840"/>
    </source>
</evidence>
<keyword evidence="12" id="KW-1185">Reference proteome</keyword>
<dbReference type="FunFam" id="3.40.50.300:FF:000522">
    <property type="entry name" value="Gluconokinase"/>
    <property type="match status" value="1"/>
</dbReference>
<dbReference type="PANTHER" id="PTHR43442:SF3">
    <property type="entry name" value="GLUCONOKINASE-RELATED"/>
    <property type="match status" value="1"/>
</dbReference>
<comment type="catalytic activity">
    <reaction evidence="9 10">
        <text>D-gluconate + ATP = 6-phospho-D-gluconate + ADP + H(+)</text>
        <dbReference type="Rhea" id="RHEA:19433"/>
        <dbReference type="ChEBI" id="CHEBI:15378"/>
        <dbReference type="ChEBI" id="CHEBI:18391"/>
        <dbReference type="ChEBI" id="CHEBI:30616"/>
        <dbReference type="ChEBI" id="CHEBI:58759"/>
        <dbReference type="ChEBI" id="CHEBI:456216"/>
        <dbReference type="EC" id="2.7.1.12"/>
    </reaction>
</comment>
<dbReference type="GO" id="GO:0046316">
    <property type="term" value="F:gluconokinase activity"/>
    <property type="evidence" value="ECO:0007669"/>
    <property type="project" value="UniProtKB-EC"/>
</dbReference>
<keyword evidence="8" id="KW-0311">Gluconate utilization</keyword>
<evidence type="ECO:0000313" key="11">
    <source>
        <dbReference type="EMBL" id="TDR90014.1"/>
    </source>
</evidence>
<name>A0A4R7BVY2_9HYPH</name>
<evidence type="ECO:0000256" key="2">
    <source>
        <dbReference type="ARBA" id="ARBA00008420"/>
    </source>
</evidence>
<dbReference type="GO" id="GO:0019521">
    <property type="term" value="P:D-gluconate metabolic process"/>
    <property type="evidence" value="ECO:0007669"/>
    <property type="project" value="UniProtKB-KW"/>
</dbReference>